<comment type="caution">
    <text evidence="3">The sequence shown here is derived from an EMBL/GenBank/DDBJ whole genome shotgun (WGS) entry which is preliminary data.</text>
</comment>
<dbReference type="PANTHER" id="PTHR30135">
    <property type="entry name" value="UNCHARACTERIZED PROTEIN YVCK-RELATED"/>
    <property type="match status" value="1"/>
</dbReference>
<evidence type="ECO:0000313" key="3">
    <source>
        <dbReference type="EMBL" id="PIR41966.1"/>
    </source>
</evidence>
<dbReference type="SUPFAM" id="SSF142338">
    <property type="entry name" value="CofD-like"/>
    <property type="match status" value="1"/>
</dbReference>
<dbReference type="Gene3D" id="3.40.50.10680">
    <property type="entry name" value="CofD-like domains"/>
    <property type="match status" value="1"/>
</dbReference>
<dbReference type="EMBL" id="PCXP01000013">
    <property type="protein sequence ID" value="PIR41966.1"/>
    <property type="molecule type" value="Genomic_DNA"/>
</dbReference>
<protein>
    <recommendedName>
        <fullName evidence="2">Putative gluconeogenesis factor</fullName>
    </recommendedName>
</protein>
<dbReference type="Pfam" id="PF01933">
    <property type="entry name" value="CofD"/>
    <property type="match status" value="1"/>
</dbReference>
<evidence type="ECO:0000313" key="4">
    <source>
        <dbReference type="Proteomes" id="UP000230208"/>
    </source>
</evidence>
<comment type="function">
    <text evidence="2">Required for morphogenesis under gluconeogenic growth conditions.</text>
</comment>
<comment type="similarity">
    <text evidence="2">Belongs to the gluconeogenesis factor family.</text>
</comment>
<dbReference type="GO" id="GO:0008360">
    <property type="term" value="P:regulation of cell shape"/>
    <property type="evidence" value="ECO:0007669"/>
    <property type="project" value="UniProtKB-UniRule"/>
</dbReference>
<dbReference type="AlphaFoldDB" id="A0A2H0R6I9"/>
<dbReference type="CDD" id="cd07187">
    <property type="entry name" value="YvcK_like"/>
    <property type="match status" value="1"/>
</dbReference>
<name>A0A2H0R6I9_9BACT</name>
<gene>
    <name evidence="3" type="ORF">COV30_00880</name>
</gene>
<dbReference type="NCBIfam" id="TIGR01826">
    <property type="entry name" value="CofD_related"/>
    <property type="match status" value="1"/>
</dbReference>
<reference evidence="3 4" key="1">
    <citation type="submission" date="2017-09" db="EMBL/GenBank/DDBJ databases">
        <title>Depth-based differentiation of microbial function through sediment-hosted aquifers and enrichment of novel symbionts in the deep terrestrial subsurface.</title>
        <authorList>
            <person name="Probst A.J."/>
            <person name="Ladd B."/>
            <person name="Jarett J.K."/>
            <person name="Geller-Mcgrath D.E."/>
            <person name="Sieber C.M."/>
            <person name="Emerson J.B."/>
            <person name="Anantharaman K."/>
            <person name="Thomas B.C."/>
            <person name="Malmstrom R."/>
            <person name="Stieglmeier M."/>
            <person name="Klingl A."/>
            <person name="Woyke T."/>
            <person name="Ryan C.M."/>
            <person name="Banfield J.F."/>
        </authorList>
    </citation>
    <scope>NUCLEOTIDE SEQUENCE [LARGE SCALE GENOMIC DNA]</scope>
    <source>
        <strain evidence="3">CG10_big_fil_rev_8_21_14_0_10_37_15</strain>
    </source>
</reference>
<evidence type="ECO:0000256" key="1">
    <source>
        <dbReference type="ARBA" id="ARBA00022490"/>
    </source>
</evidence>
<dbReference type="Proteomes" id="UP000230208">
    <property type="component" value="Unassembled WGS sequence"/>
</dbReference>
<sequence length="316" mass="35017">MKKIVVIGGGSGTFNVLKGLKHYPVDITAVVTTFDNGGSTGILRDEFGMLPSGDIRRSLIALSPETGNSTLRDLFNFRFKNNSSLRGHSFGNLFLQALTSITGNEIGAIKKASEILNIKGKVLPISIDDANVCAELENGKIIRGETNIDIPKHNGAIKIKSLYLEPQATIYEEAHRAIVDADLIVFGPGDLYTSIIPNVLVNGFADALNQSKAKLLYITNLMTKWGETNGFVASDFSRILLSYLKKNKFDYVICDSSKFSDTLIKKYEEEKSFPVLIDKIKLKKYAETIILDKVSYQSDIIRHDAKKLSRVMLKIF</sequence>
<dbReference type="GO" id="GO:0005737">
    <property type="term" value="C:cytoplasm"/>
    <property type="evidence" value="ECO:0007669"/>
    <property type="project" value="UniProtKB-SubCell"/>
</dbReference>
<proteinExistence type="inferred from homology"/>
<keyword evidence="1 2" id="KW-0963">Cytoplasm</keyword>
<dbReference type="HAMAP" id="MF_00973">
    <property type="entry name" value="Gluconeogen_factor"/>
    <property type="match status" value="1"/>
</dbReference>
<evidence type="ECO:0000256" key="2">
    <source>
        <dbReference type="HAMAP-Rule" id="MF_00973"/>
    </source>
</evidence>
<dbReference type="PANTHER" id="PTHR30135:SF3">
    <property type="entry name" value="GLUCONEOGENESIS FACTOR-RELATED"/>
    <property type="match status" value="1"/>
</dbReference>
<accession>A0A2H0R6I9</accession>
<dbReference type="InterPro" id="IPR038136">
    <property type="entry name" value="CofD-like_dom_sf"/>
</dbReference>
<comment type="subcellular location">
    <subcellularLocation>
        <location evidence="2">Cytoplasm</location>
    </subcellularLocation>
</comment>
<organism evidence="3 4">
    <name type="scientific">Candidatus Yanofskybacteria bacterium CG10_big_fil_rev_8_21_14_0_10_37_15</name>
    <dbReference type="NCBI Taxonomy" id="1975097"/>
    <lineage>
        <taxon>Bacteria</taxon>
        <taxon>Candidatus Yanofskyibacteriota</taxon>
    </lineage>
</organism>
<dbReference type="GO" id="GO:0043743">
    <property type="term" value="F:LPPG:FO 2-phospho-L-lactate transferase activity"/>
    <property type="evidence" value="ECO:0007669"/>
    <property type="project" value="InterPro"/>
</dbReference>
<dbReference type="InterPro" id="IPR002882">
    <property type="entry name" value="CofD"/>
</dbReference>
<dbReference type="InterPro" id="IPR010119">
    <property type="entry name" value="Gluconeogen_factor"/>
</dbReference>